<accession>A0A6P5GKE1</accession>
<protein>
    <submittedName>
        <fullName evidence="11">Cytochrome b5-like</fullName>
    </submittedName>
</protein>
<evidence type="ECO:0000256" key="7">
    <source>
        <dbReference type="ARBA" id="ARBA00038168"/>
    </source>
</evidence>
<sequence length="143" mass="15267">MSKIYSPSEVSLHTSKKDCWLIIHGKVYDVTNFLEDHPGGEDALLHASASGDATESFEDVGHSSSATSMMESYLIGSIEGYVKADKAPAAQNSTQKAAAAAAASPSSSSFLDFLLPLIVLAFAFAAWYYLTFQAKAKTGHQEL</sequence>
<gene>
    <name evidence="11" type="primary">LOC109722803</name>
</gene>
<dbReference type="Gramene" id="Aco003424.1.mrna1">
    <property type="protein sequence ID" value="Aco003424.1.mrna1"/>
    <property type="gene ID" value="Aco003424.1.path1"/>
</dbReference>
<dbReference type="OrthoDB" id="260519at2759"/>
<dbReference type="PRINTS" id="PR00363">
    <property type="entry name" value="CYTOCHROMEB5"/>
</dbReference>
<dbReference type="SUPFAM" id="SSF55856">
    <property type="entry name" value="Cytochrome b5-like heme/steroid binding domain"/>
    <property type="match status" value="1"/>
</dbReference>
<evidence type="ECO:0000256" key="3">
    <source>
        <dbReference type="ARBA" id="ARBA00022692"/>
    </source>
</evidence>
<dbReference type="GeneID" id="109722803"/>
<keyword evidence="8" id="KW-1133">Transmembrane helix</keyword>
<dbReference type="InterPro" id="IPR050668">
    <property type="entry name" value="Cytochrome_b5"/>
</dbReference>
<dbReference type="Pfam" id="PF00173">
    <property type="entry name" value="Cyt-b5"/>
    <property type="match status" value="1"/>
</dbReference>
<evidence type="ECO:0000256" key="1">
    <source>
        <dbReference type="ARBA" id="ARBA00004370"/>
    </source>
</evidence>
<keyword evidence="5 8" id="KW-0408">Iron</keyword>
<feature type="transmembrane region" description="Helical" evidence="8">
    <location>
        <begin position="113"/>
        <end position="130"/>
    </location>
</feature>
<comment type="similarity">
    <text evidence="7 8">Belongs to the cytochrome b5 family.</text>
</comment>
<dbReference type="GO" id="GO:0016020">
    <property type="term" value="C:membrane"/>
    <property type="evidence" value="ECO:0007669"/>
    <property type="project" value="UniProtKB-SubCell"/>
</dbReference>
<evidence type="ECO:0000256" key="5">
    <source>
        <dbReference type="ARBA" id="ARBA00023004"/>
    </source>
</evidence>
<keyword evidence="6 8" id="KW-0472">Membrane</keyword>
<evidence type="ECO:0000256" key="2">
    <source>
        <dbReference type="ARBA" id="ARBA00022617"/>
    </source>
</evidence>
<evidence type="ECO:0000256" key="8">
    <source>
        <dbReference type="RuleBase" id="RU362121"/>
    </source>
</evidence>
<dbReference type="PANTHER" id="PTHR19359:SF101">
    <property type="entry name" value="CYTOCHROME B5-LIKE HEME_STEROID BINDING DOMAIN CONTAINING PROTEIN, EXPRESSED"/>
    <property type="match status" value="1"/>
</dbReference>
<name>A0A6P5GKE1_ANACO</name>
<dbReference type="GO" id="GO:0020037">
    <property type="term" value="F:heme binding"/>
    <property type="evidence" value="ECO:0007669"/>
    <property type="project" value="UniProtKB-UniRule"/>
</dbReference>
<evidence type="ECO:0000313" key="11">
    <source>
        <dbReference type="RefSeq" id="XP_020106538.1"/>
    </source>
</evidence>
<organism evidence="10 11">
    <name type="scientific">Ananas comosus</name>
    <name type="common">Pineapple</name>
    <name type="synonym">Ananas ananas</name>
    <dbReference type="NCBI Taxonomy" id="4615"/>
    <lineage>
        <taxon>Eukaryota</taxon>
        <taxon>Viridiplantae</taxon>
        <taxon>Streptophyta</taxon>
        <taxon>Embryophyta</taxon>
        <taxon>Tracheophyta</taxon>
        <taxon>Spermatophyta</taxon>
        <taxon>Magnoliopsida</taxon>
        <taxon>Liliopsida</taxon>
        <taxon>Poales</taxon>
        <taxon>Bromeliaceae</taxon>
        <taxon>Bromelioideae</taxon>
        <taxon>Ananas</taxon>
    </lineage>
</organism>
<reference evidence="10" key="1">
    <citation type="journal article" date="2015" name="Nat. Genet.">
        <title>The pineapple genome and the evolution of CAM photosynthesis.</title>
        <authorList>
            <person name="Ming R."/>
            <person name="VanBuren R."/>
            <person name="Wai C.M."/>
            <person name="Tang H."/>
            <person name="Schatz M.C."/>
            <person name="Bowers J.E."/>
            <person name="Lyons E."/>
            <person name="Wang M.L."/>
            <person name="Chen J."/>
            <person name="Biggers E."/>
            <person name="Zhang J."/>
            <person name="Huang L."/>
            <person name="Zhang L."/>
            <person name="Miao W."/>
            <person name="Zhang J."/>
            <person name="Ye Z."/>
            <person name="Miao C."/>
            <person name="Lin Z."/>
            <person name="Wang H."/>
            <person name="Zhou H."/>
            <person name="Yim W.C."/>
            <person name="Priest H.D."/>
            <person name="Zheng C."/>
            <person name="Woodhouse M."/>
            <person name="Edger P.P."/>
            <person name="Guyot R."/>
            <person name="Guo H.B."/>
            <person name="Guo H."/>
            <person name="Zheng G."/>
            <person name="Singh R."/>
            <person name="Sharma A."/>
            <person name="Min X."/>
            <person name="Zheng Y."/>
            <person name="Lee H."/>
            <person name="Gurtowski J."/>
            <person name="Sedlazeck F.J."/>
            <person name="Harkess A."/>
            <person name="McKain M.R."/>
            <person name="Liao Z."/>
            <person name="Fang J."/>
            <person name="Liu J."/>
            <person name="Zhang X."/>
            <person name="Zhang Q."/>
            <person name="Hu W."/>
            <person name="Qin Y."/>
            <person name="Wang K."/>
            <person name="Chen L.Y."/>
            <person name="Shirley N."/>
            <person name="Lin Y.R."/>
            <person name="Liu L.Y."/>
            <person name="Hernandez A.G."/>
            <person name="Wright C.L."/>
            <person name="Bulone V."/>
            <person name="Tuskan G.A."/>
            <person name="Heath K."/>
            <person name="Zee F."/>
            <person name="Moore P.H."/>
            <person name="Sunkar R."/>
            <person name="Leebens-Mack J.H."/>
            <person name="Mockler T."/>
            <person name="Bennetzen J.L."/>
            <person name="Freeling M."/>
            <person name="Sankoff D."/>
            <person name="Paterson A.H."/>
            <person name="Zhu X."/>
            <person name="Yang X."/>
            <person name="Smith J.A."/>
            <person name="Cushman J.C."/>
            <person name="Paull R.E."/>
            <person name="Yu Q."/>
        </authorList>
    </citation>
    <scope>NUCLEOTIDE SEQUENCE [LARGE SCALE GENOMIC DNA]</scope>
    <source>
        <strain evidence="10">cv. F153</strain>
    </source>
</reference>
<dbReference type="SMART" id="SM01117">
    <property type="entry name" value="Cyt-b5"/>
    <property type="match status" value="1"/>
</dbReference>
<dbReference type="FunFam" id="3.10.120.10:FF:000002">
    <property type="entry name" value="Cytochrome b5 type B"/>
    <property type="match status" value="1"/>
</dbReference>
<dbReference type="Proteomes" id="UP000515123">
    <property type="component" value="Linkage group 17"/>
</dbReference>
<keyword evidence="10" id="KW-1185">Reference proteome</keyword>
<dbReference type="PROSITE" id="PS00191">
    <property type="entry name" value="CYTOCHROME_B5_1"/>
    <property type="match status" value="1"/>
</dbReference>
<dbReference type="InterPro" id="IPR036400">
    <property type="entry name" value="Cyt_B5-like_heme/steroid_sf"/>
</dbReference>
<evidence type="ECO:0000256" key="6">
    <source>
        <dbReference type="ARBA" id="ARBA00023136"/>
    </source>
</evidence>
<dbReference type="PANTHER" id="PTHR19359">
    <property type="entry name" value="CYTOCHROME B5"/>
    <property type="match status" value="1"/>
</dbReference>
<keyword evidence="4 8" id="KW-0479">Metal-binding</keyword>
<dbReference type="InterPro" id="IPR018506">
    <property type="entry name" value="Cyt_B5_heme-BS"/>
</dbReference>
<dbReference type="Gene3D" id="3.10.120.10">
    <property type="entry name" value="Cytochrome b5-like heme/steroid binding domain"/>
    <property type="match status" value="1"/>
</dbReference>
<dbReference type="InterPro" id="IPR001199">
    <property type="entry name" value="Cyt_B5-like_heme/steroid-bd"/>
</dbReference>
<feature type="domain" description="Cytochrome b5 heme-binding" evidence="9">
    <location>
        <begin position="2"/>
        <end position="79"/>
    </location>
</feature>
<evidence type="ECO:0000259" key="9">
    <source>
        <dbReference type="PROSITE" id="PS50255"/>
    </source>
</evidence>
<dbReference type="RefSeq" id="XP_020106538.1">
    <property type="nucleotide sequence ID" value="XM_020250949.1"/>
</dbReference>
<keyword evidence="2 8" id="KW-0349">Heme</keyword>
<proteinExistence type="inferred from homology"/>
<evidence type="ECO:0000256" key="4">
    <source>
        <dbReference type="ARBA" id="ARBA00022723"/>
    </source>
</evidence>
<evidence type="ECO:0000313" key="10">
    <source>
        <dbReference type="Proteomes" id="UP000515123"/>
    </source>
</evidence>
<reference evidence="11" key="2">
    <citation type="submission" date="2025-08" db="UniProtKB">
        <authorList>
            <consortium name="RefSeq"/>
        </authorList>
    </citation>
    <scope>IDENTIFICATION</scope>
    <source>
        <tissue evidence="11">Leaf</tissue>
    </source>
</reference>
<dbReference type="GO" id="GO:0046872">
    <property type="term" value="F:metal ion binding"/>
    <property type="evidence" value="ECO:0007669"/>
    <property type="project" value="UniProtKB-UniRule"/>
</dbReference>
<dbReference type="PROSITE" id="PS50255">
    <property type="entry name" value="CYTOCHROME_B5_2"/>
    <property type="match status" value="1"/>
</dbReference>
<dbReference type="AlphaFoldDB" id="A0A6P5GKE1"/>
<comment type="subcellular location">
    <subcellularLocation>
        <location evidence="1">Membrane</location>
    </subcellularLocation>
</comment>
<keyword evidence="3 8" id="KW-0812">Transmembrane</keyword>